<accession>A0ABQ6YN56</accession>
<evidence type="ECO:0000313" key="1">
    <source>
        <dbReference type="EMBL" id="KAF0847228.1"/>
    </source>
</evidence>
<comment type="caution">
    <text evidence="1">The sequence shown here is derived from an EMBL/GenBank/DDBJ whole genome shotgun (WGS) entry which is preliminary data.</text>
</comment>
<organism evidence="1 2">
    <name type="scientific">Nocardia caishijiensis</name>
    <dbReference type="NCBI Taxonomy" id="184756"/>
    <lineage>
        <taxon>Bacteria</taxon>
        <taxon>Bacillati</taxon>
        <taxon>Actinomycetota</taxon>
        <taxon>Actinomycetes</taxon>
        <taxon>Mycobacteriales</taxon>
        <taxon>Nocardiaceae</taxon>
        <taxon>Nocardia</taxon>
    </lineage>
</organism>
<evidence type="ECO:0000313" key="2">
    <source>
        <dbReference type="Proteomes" id="UP000798951"/>
    </source>
</evidence>
<gene>
    <name evidence="1" type="ORF">FNL39_103125</name>
</gene>
<name>A0ABQ6YN56_9NOCA</name>
<dbReference type="EMBL" id="VMSD01000003">
    <property type="protein sequence ID" value="KAF0847228.1"/>
    <property type="molecule type" value="Genomic_DNA"/>
</dbReference>
<dbReference type="Proteomes" id="UP000798951">
    <property type="component" value="Unassembled WGS sequence"/>
</dbReference>
<keyword evidence="2" id="KW-1185">Reference proteome</keyword>
<proteinExistence type="predicted"/>
<reference evidence="1 2" key="1">
    <citation type="submission" date="2019-07" db="EMBL/GenBank/DDBJ databases">
        <title>Genomic Encyclopedia of Type Strains, Phase IV (KMG-IV): sequencing the most valuable type-strain genomes for metagenomic binning, comparative biology and taxonomic classification.</title>
        <authorList>
            <person name="Goeker M."/>
        </authorList>
    </citation>
    <scope>NUCLEOTIDE SEQUENCE [LARGE SCALE GENOMIC DNA]</scope>
    <source>
        <strain evidence="1 2">DSM 44831</strain>
    </source>
</reference>
<sequence length="50" mass="5424">MTPTLSVYRRAILRMIPHIEGEKSMFSAALGDLLGVFLTLLDSMSGTIGL</sequence>
<protein>
    <submittedName>
        <fullName evidence="1">Uncharacterized protein</fullName>
    </submittedName>
</protein>